<proteinExistence type="predicted"/>
<feature type="transmembrane region" description="Helical" evidence="1">
    <location>
        <begin position="7"/>
        <end position="31"/>
    </location>
</feature>
<dbReference type="InterPro" id="IPR008407">
    <property type="entry name" value="Brnchd-chn_aa_trnsp_AzlD"/>
</dbReference>
<dbReference type="Proteomes" id="UP000241808">
    <property type="component" value="Unassembled WGS sequence"/>
</dbReference>
<sequence>MSVPEEAWPYIAITGMAAATFLVRFAGYWIMSRVPPTPFVRAALEALPGAIIVSTVVPLAMRGGLAAWIGVAVAAAVMVLVRKDIAALAAGMGAVIAVRSFGLG</sequence>
<dbReference type="EMBL" id="PZZL01000002">
    <property type="protein sequence ID" value="PTM61207.1"/>
    <property type="molecule type" value="Genomic_DNA"/>
</dbReference>
<evidence type="ECO:0000313" key="3">
    <source>
        <dbReference type="Proteomes" id="UP000241808"/>
    </source>
</evidence>
<name>A0A2T4ZH10_9HYPH</name>
<reference evidence="2 3" key="1">
    <citation type="submission" date="2018-04" db="EMBL/GenBank/DDBJ databases">
        <title>Genomic Encyclopedia of Archaeal and Bacterial Type Strains, Phase II (KMG-II): from individual species to whole genera.</title>
        <authorList>
            <person name="Goeker M."/>
        </authorList>
    </citation>
    <scope>NUCLEOTIDE SEQUENCE [LARGE SCALE GENOMIC DNA]</scope>
    <source>
        <strain evidence="2 3">DSM 25521</strain>
    </source>
</reference>
<keyword evidence="3" id="KW-1185">Reference proteome</keyword>
<evidence type="ECO:0000256" key="1">
    <source>
        <dbReference type="SAM" id="Phobius"/>
    </source>
</evidence>
<keyword evidence="1" id="KW-1133">Transmembrane helix</keyword>
<dbReference type="Pfam" id="PF05437">
    <property type="entry name" value="AzlD"/>
    <property type="match status" value="1"/>
</dbReference>
<protein>
    <submittedName>
        <fullName evidence="2">Putative membrane protein</fullName>
    </submittedName>
</protein>
<organism evidence="2 3">
    <name type="scientific">Phreatobacter oligotrophus</name>
    <dbReference type="NCBI Taxonomy" id="1122261"/>
    <lineage>
        <taxon>Bacteria</taxon>
        <taxon>Pseudomonadati</taxon>
        <taxon>Pseudomonadota</taxon>
        <taxon>Alphaproteobacteria</taxon>
        <taxon>Hyphomicrobiales</taxon>
        <taxon>Phreatobacteraceae</taxon>
        <taxon>Phreatobacter</taxon>
    </lineage>
</organism>
<evidence type="ECO:0000313" key="2">
    <source>
        <dbReference type="EMBL" id="PTM61207.1"/>
    </source>
</evidence>
<gene>
    <name evidence="2" type="ORF">C8P69_102594</name>
</gene>
<keyword evidence="1" id="KW-0472">Membrane</keyword>
<accession>A0A2T4ZH10</accession>
<comment type="caution">
    <text evidence="2">The sequence shown here is derived from an EMBL/GenBank/DDBJ whole genome shotgun (WGS) entry which is preliminary data.</text>
</comment>
<keyword evidence="1" id="KW-0812">Transmembrane</keyword>
<dbReference type="RefSeq" id="WP_245901897.1">
    <property type="nucleotide sequence ID" value="NZ_PZZL01000002.1"/>
</dbReference>
<dbReference type="AlphaFoldDB" id="A0A2T4ZH10"/>
<feature type="transmembrane region" description="Helical" evidence="1">
    <location>
        <begin position="51"/>
        <end position="78"/>
    </location>
</feature>